<evidence type="ECO:0000313" key="9">
    <source>
        <dbReference type="Proteomes" id="UP000067444"/>
    </source>
</evidence>
<accession>A0A0K0Y247</accession>
<organism evidence="8 9">
    <name type="scientific">Octadecabacter temperatus</name>
    <dbReference type="NCBI Taxonomy" id="1458307"/>
    <lineage>
        <taxon>Bacteria</taxon>
        <taxon>Pseudomonadati</taxon>
        <taxon>Pseudomonadota</taxon>
        <taxon>Alphaproteobacteria</taxon>
        <taxon>Rhodobacterales</taxon>
        <taxon>Roseobacteraceae</taxon>
        <taxon>Octadecabacter</taxon>
    </lineage>
</organism>
<dbReference type="GO" id="GO:0005886">
    <property type="term" value="C:plasma membrane"/>
    <property type="evidence" value="ECO:0007669"/>
    <property type="project" value="UniProtKB-SubCell"/>
</dbReference>
<dbReference type="RefSeq" id="WP_143831164.1">
    <property type="nucleotide sequence ID" value="NZ_CP012160.1"/>
</dbReference>
<reference evidence="8 9" key="1">
    <citation type="journal article" date="2015" name="Genome Announc.">
        <title>Closed Genome Sequence of Octadecabacter temperatus SB1, the First Mesophilic Species of the Genus Octadecabacter.</title>
        <authorList>
            <person name="Voget S."/>
            <person name="Billerbeck S."/>
            <person name="Simon M."/>
            <person name="Daniel R."/>
        </authorList>
    </citation>
    <scope>NUCLEOTIDE SEQUENCE [LARGE SCALE GENOMIC DNA]</scope>
    <source>
        <strain evidence="8 9">SB1</strain>
    </source>
</reference>
<evidence type="ECO:0000256" key="6">
    <source>
        <dbReference type="ARBA" id="ARBA00022989"/>
    </source>
</evidence>
<dbReference type="STRING" id="1458307.OSB_04130"/>
<evidence type="ECO:0000256" key="7">
    <source>
        <dbReference type="ARBA" id="ARBA00023136"/>
    </source>
</evidence>
<evidence type="ECO:0000256" key="3">
    <source>
        <dbReference type="ARBA" id="ARBA00022448"/>
    </source>
</evidence>
<comment type="subcellular location">
    <subcellularLocation>
        <location evidence="1">Cell membrane</location>
        <topology evidence="1">Multi-pass membrane protein</topology>
    </subcellularLocation>
</comment>
<dbReference type="InterPro" id="IPR006043">
    <property type="entry name" value="NCS2"/>
</dbReference>
<dbReference type="PANTHER" id="PTHR42810:SF2">
    <property type="entry name" value="PURINE PERMEASE C1399.01C-RELATED"/>
    <property type="match status" value="1"/>
</dbReference>
<dbReference type="InterPro" id="IPR006042">
    <property type="entry name" value="Xan_ur_permease"/>
</dbReference>
<keyword evidence="7" id="KW-0472">Membrane</keyword>
<proteinExistence type="inferred from homology"/>
<dbReference type="Pfam" id="PF00860">
    <property type="entry name" value="Xan_ur_permease"/>
    <property type="match status" value="1"/>
</dbReference>
<keyword evidence="4" id="KW-1003">Cell membrane</keyword>
<dbReference type="PROSITE" id="PS01116">
    <property type="entry name" value="XANTH_URACIL_PERMASE"/>
    <property type="match status" value="1"/>
</dbReference>
<name>A0A0K0Y247_9RHOB</name>
<evidence type="ECO:0000256" key="2">
    <source>
        <dbReference type="ARBA" id="ARBA00008821"/>
    </source>
</evidence>
<sequence length="436" mass="44164">MTDTSYSDPNVTPPLAQAVPLGLQHVLAMFASNVTPSIIVAGAAGLAFGGPEQIYLIQMAMLFAGIATLFQTVGIGPIGARLPIMQGTSFAFVGVLAGIAATMGLSVALTACIIGGVIHFLLGAVIKNIRFLFPPLVTGLVILAIGLYLIPVAIKYAAGGAADFQMAAESFGSLKHWSVALTVIVVSLLLKFFTKGALSNAAILVGLLAGYALAYALGMVNFGAVSGAAWITPIKPLPYGFEFNLGAVIAVTIVSIVSAIETVGDASATAKAGAGRDATDEEIAGATYADGLGTAVAGVFGGLPNTSFSQNVGIVGMTGIMSRHVVTIGGIILIICGLMPKIGAVIASMPLPVLGGGVIVMFGMVASAGLNMLTEVKMSRRNMVIIAVSLAFGLGLNLVPTAVQYLPATLKVLATSAVAPTAVMAVILNLVLPHED</sequence>
<dbReference type="AlphaFoldDB" id="A0A0K0Y247"/>
<protein>
    <submittedName>
        <fullName evidence="8">Uric acid transporter UacT</fullName>
    </submittedName>
</protein>
<dbReference type="Proteomes" id="UP000067444">
    <property type="component" value="Chromosome"/>
</dbReference>
<keyword evidence="9" id="KW-1185">Reference proteome</keyword>
<gene>
    <name evidence="8" type="primary">uacT</name>
    <name evidence="8" type="ORF">OSB_04130</name>
</gene>
<evidence type="ECO:0000313" key="8">
    <source>
        <dbReference type="EMBL" id="AKS44977.1"/>
    </source>
</evidence>
<comment type="similarity">
    <text evidence="2">Belongs to the nucleobase:cation symporter-2 (NCS2) (TC 2.A.40) family.</text>
</comment>
<dbReference type="PATRIC" id="fig|1458307.3.peg.414"/>
<dbReference type="GO" id="GO:0042907">
    <property type="term" value="F:xanthine transmembrane transporter activity"/>
    <property type="evidence" value="ECO:0007669"/>
    <property type="project" value="TreeGrafter"/>
</dbReference>
<dbReference type="OrthoDB" id="9805749at2"/>
<dbReference type="NCBIfam" id="TIGR00801">
    <property type="entry name" value="ncs2"/>
    <property type="match status" value="1"/>
</dbReference>
<dbReference type="InterPro" id="IPR017588">
    <property type="entry name" value="UacT-like"/>
</dbReference>
<dbReference type="NCBIfam" id="TIGR03173">
    <property type="entry name" value="pbuX"/>
    <property type="match status" value="1"/>
</dbReference>
<dbReference type="KEGG" id="otm:OSB_04130"/>
<dbReference type="NCBIfam" id="NF037981">
    <property type="entry name" value="NCS2_1"/>
    <property type="match status" value="1"/>
</dbReference>
<evidence type="ECO:0000256" key="1">
    <source>
        <dbReference type="ARBA" id="ARBA00004651"/>
    </source>
</evidence>
<evidence type="ECO:0000256" key="4">
    <source>
        <dbReference type="ARBA" id="ARBA00022475"/>
    </source>
</evidence>
<keyword evidence="5" id="KW-0812">Transmembrane</keyword>
<dbReference type="PANTHER" id="PTHR42810">
    <property type="entry name" value="PURINE PERMEASE C1399.01C-RELATED"/>
    <property type="match status" value="1"/>
</dbReference>
<evidence type="ECO:0000256" key="5">
    <source>
        <dbReference type="ARBA" id="ARBA00022692"/>
    </source>
</evidence>
<keyword evidence="6" id="KW-1133">Transmembrane helix</keyword>
<keyword evidence="3" id="KW-0813">Transport</keyword>
<dbReference type="EMBL" id="CP012160">
    <property type="protein sequence ID" value="AKS44977.1"/>
    <property type="molecule type" value="Genomic_DNA"/>
</dbReference>